<feature type="compositionally biased region" description="Low complexity" evidence="1">
    <location>
        <begin position="80"/>
        <end position="93"/>
    </location>
</feature>
<reference evidence="2 3" key="1">
    <citation type="submission" date="2018-09" db="EMBL/GenBank/DDBJ databases">
        <title>Genomic investigation of the strawberry pathogen Phytophthora fragariae indicates pathogenicity is determined by transcriptional variation in three key races.</title>
        <authorList>
            <person name="Adams T.M."/>
            <person name="Armitage A.D."/>
            <person name="Sobczyk M.K."/>
            <person name="Bates H.J."/>
            <person name="Dunwell J.M."/>
            <person name="Nellist C.F."/>
            <person name="Harrison R.J."/>
        </authorList>
    </citation>
    <scope>NUCLEOTIDE SEQUENCE [LARGE SCALE GENOMIC DNA]</scope>
    <source>
        <strain evidence="2 3">SCRP249</strain>
    </source>
</reference>
<dbReference type="Proteomes" id="UP000429607">
    <property type="component" value="Unassembled WGS sequence"/>
</dbReference>
<feature type="compositionally biased region" description="Polar residues" evidence="1">
    <location>
        <begin position="94"/>
        <end position="110"/>
    </location>
</feature>
<dbReference type="EMBL" id="QXFV01003702">
    <property type="protein sequence ID" value="KAE8974555.1"/>
    <property type="molecule type" value="Genomic_DNA"/>
</dbReference>
<proteinExistence type="predicted"/>
<dbReference type="AlphaFoldDB" id="A0A6A3I0L6"/>
<feature type="region of interest" description="Disordered" evidence="1">
    <location>
        <begin position="22"/>
        <end position="110"/>
    </location>
</feature>
<comment type="caution">
    <text evidence="2">The sequence shown here is derived from an EMBL/GenBank/DDBJ whole genome shotgun (WGS) entry which is preliminary data.</text>
</comment>
<evidence type="ECO:0000313" key="2">
    <source>
        <dbReference type="EMBL" id="KAE8974555.1"/>
    </source>
</evidence>
<feature type="compositionally biased region" description="Low complexity" evidence="1">
    <location>
        <begin position="22"/>
        <end position="33"/>
    </location>
</feature>
<evidence type="ECO:0000313" key="3">
    <source>
        <dbReference type="Proteomes" id="UP000429607"/>
    </source>
</evidence>
<sequence length="119" mass="12138">MKCVYLLDSLCAELIITPETPTATPVPTIVATPGSSTETPDQATPEMPIATPAPTIVVGDAGTNYDSGGRPWRLDSSRSTQTPALIATPAATPGSSTVTSAQATPETPSVTGTSICLFF</sequence>
<gene>
    <name evidence="2" type="ORF">PR001_g25959</name>
</gene>
<accession>A0A6A3I0L6</accession>
<name>A0A6A3I0L6_9STRA</name>
<organism evidence="2 3">
    <name type="scientific">Phytophthora rubi</name>
    <dbReference type="NCBI Taxonomy" id="129364"/>
    <lineage>
        <taxon>Eukaryota</taxon>
        <taxon>Sar</taxon>
        <taxon>Stramenopiles</taxon>
        <taxon>Oomycota</taxon>
        <taxon>Peronosporomycetes</taxon>
        <taxon>Peronosporales</taxon>
        <taxon>Peronosporaceae</taxon>
        <taxon>Phytophthora</taxon>
    </lineage>
</organism>
<evidence type="ECO:0000256" key="1">
    <source>
        <dbReference type="SAM" id="MobiDB-lite"/>
    </source>
</evidence>
<protein>
    <submittedName>
        <fullName evidence="2">Uncharacterized protein</fullName>
    </submittedName>
</protein>